<accession>A0A8H3I8D4</accession>
<reference evidence="3" key="1">
    <citation type="submission" date="2021-03" db="EMBL/GenBank/DDBJ databases">
        <authorList>
            <person name="Tagirdzhanova G."/>
        </authorList>
    </citation>
    <scope>NUCLEOTIDE SEQUENCE</scope>
</reference>
<evidence type="ECO:0000313" key="3">
    <source>
        <dbReference type="EMBL" id="CAF9911230.1"/>
    </source>
</evidence>
<name>A0A8H3I8D4_9LECA</name>
<evidence type="ECO:0000259" key="2">
    <source>
        <dbReference type="Pfam" id="PF18596"/>
    </source>
</evidence>
<feature type="region of interest" description="Disordered" evidence="1">
    <location>
        <begin position="365"/>
        <end position="400"/>
    </location>
</feature>
<dbReference type="Proteomes" id="UP000664521">
    <property type="component" value="Unassembled WGS sequence"/>
</dbReference>
<comment type="caution">
    <text evidence="3">The sequence shown here is derived from an EMBL/GenBank/DDBJ whole genome shotgun (WGS) entry which is preliminary data.</text>
</comment>
<feature type="compositionally biased region" description="Low complexity" evidence="1">
    <location>
        <begin position="312"/>
        <end position="327"/>
    </location>
</feature>
<organism evidence="3 4">
    <name type="scientific">Heterodermia speciosa</name>
    <dbReference type="NCBI Taxonomy" id="116794"/>
    <lineage>
        <taxon>Eukaryota</taxon>
        <taxon>Fungi</taxon>
        <taxon>Dikarya</taxon>
        <taxon>Ascomycota</taxon>
        <taxon>Pezizomycotina</taxon>
        <taxon>Lecanoromycetes</taxon>
        <taxon>OSLEUM clade</taxon>
        <taxon>Lecanoromycetidae</taxon>
        <taxon>Caliciales</taxon>
        <taxon>Physciaceae</taxon>
        <taxon>Heterodermia</taxon>
    </lineage>
</organism>
<protein>
    <recommendedName>
        <fullName evidence="2">Sld7 C-terminal domain-containing protein</fullName>
    </recommendedName>
</protein>
<sequence length="508" mass="54946">MEIWAGDISIEGDPACIQDVHFDSSHASSQTLLPKISKLRALAVVSTSDVPFYLVAGPALGVSTNEAATEEFFSRILLGGDQEPPQDEQNSLPWWQRQLQQSEYSILLKVDHGAVDCKTAATEVLVYAAVDHSSNAWDGMITPPRSSSPGIGESAVTETDHSPNNLCLKLYALPLDSRRIESLSATRSVSLAGSAALGEGEARFLPFATTSSESQQASHKRRKLSNVFDEANYRRRKLKGRGGESISRAMAEAGLQQPGKSVDNTNQHEKPLFGQQPLNDQPVEIPHQNLSRTSSTSSLPNRDSSRPRSKKPTLTTTKKTSLNRLSSIISAPDTVTPSDSDNPISQQNKSTLARIVMAGMRLHGLQPQKKPSTSKPQPLFPPPPTSTSLPSTTDTPDPDPDEYKAIYHQTFKAASFTFRSHFGLLAVAQESMREVVDRLLSIFCIDPRPSSSVTVKPPRGAAAAAARDTFFGSQEETAPRDVFDQPSSTKTGEAFAIGTPSSRRKGAG</sequence>
<feature type="compositionally biased region" description="Low complexity" evidence="1">
    <location>
        <begin position="386"/>
        <end position="395"/>
    </location>
</feature>
<feature type="compositionally biased region" description="Polar residues" evidence="1">
    <location>
        <begin position="288"/>
        <end position="302"/>
    </location>
</feature>
<gene>
    <name evidence="3" type="ORF">HETSPECPRED_000277</name>
</gene>
<dbReference type="OrthoDB" id="4205424at2759"/>
<feature type="compositionally biased region" description="Polar residues" evidence="1">
    <location>
        <begin position="333"/>
        <end position="346"/>
    </location>
</feature>
<proteinExistence type="predicted"/>
<evidence type="ECO:0000313" key="4">
    <source>
        <dbReference type="Proteomes" id="UP000664521"/>
    </source>
</evidence>
<dbReference type="AlphaFoldDB" id="A0A8H3I8D4"/>
<dbReference type="InterPro" id="IPR041260">
    <property type="entry name" value="Sld7_C"/>
</dbReference>
<keyword evidence="4" id="KW-1185">Reference proteome</keyword>
<feature type="region of interest" description="Disordered" evidence="1">
    <location>
        <begin position="139"/>
        <end position="160"/>
    </location>
</feature>
<feature type="region of interest" description="Disordered" evidence="1">
    <location>
        <begin position="254"/>
        <end position="346"/>
    </location>
</feature>
<feature type="compositionally biased region" description="Low complexity" evidence="1">
    <location>
        <begin position="366"/>
        <end position="377"/>
    </location>
</feature>
<dbReference type="EMBL" id="CAJPDS010000010">
    <property type="protein sequence ID" value="CAF9911230.1"/>
    <property type="molecule type" value="Genomic_DNA"/>
</dbReference>
<evidence type="ECO:0000256" key="1">
    <source>
        <dbReference type="SAM" id="MobiDB-lite"/>
    </source>
</evidence>
<feature type="domain" description="Sld7 C-terminal" evidence="2">
    <location>
        <begin position="346"/>
        <end position="444"/>
    </location>
</feature>
<dbReference type="Pfam" id="PF18596">
    <property type="entry name" value="Sld7_C"/>
    <property type="match status" value="1"/>
</dbReference>
<feature type="region of interest" description="Disordered" evidence="1">
    <location>
        <begin position="465"/>
        <end position="508"/>
    </location>
</feature>